<name>A0A9Q8L5G9_PASFU</name>
<keyword evidence="2" id="KW-1185">Reference proteome</keyword>
<gene>
    <name evidence="1" type="ORF">CLAFUR5_01979</name>
</gene>
<proteinExistence type="predicted"/>
<reference evidence="1" key="1">
    <citation type="submission" date="2021-12" db="EMBL/GenBank/DDBJ databases">
        <authorList>
            <person name="Zaccaron A."/>
            <person name="Stergiopoulos I."/>
        </authorList>
    </citation>
    <scope>NUCLEOTIDE SEQUENCE</scope>
    <source>
        <strain evidence="1">Race5_Kim</strain>
    </source>
</reference>
<dbReference type="EMBL" id="CP090163">
    <property type="protein sequence ID" value="UJO11179.1"/>
    <property type="molecule type" value="Genomic_DNA"/>
</dbReference>
<organism evidence="1 2">
    <name type="scientific">Passalora fulva</name>
    <name type="common">Tomato leaf mold</name>
    <name type="synonym">Cladosporium fulvum</name>
    <dbReference type="NCBI Taxonomy" id="5499"/>
    <lineage>
        <taxon>Eukaryota</taxon>
        <taxon>Fungi</taxon>
        <taxon>Dikarya</taxon>
        <taxon>Ascomycota</taxon>
        <taxon>Pezizomycotina</taxon>
        <taxon>Dothideomycetes</taxon>
        <taxon>Dothideomycetidae</taxon>
        <taxon>Mycosphaerellales</taxon>
        <taxon>Mycosphaerellaceae</taxon>
        <taxon>Fulvia</taxon>
    </lineage>
</organism>
<reference evidence="1" key="2">
    <citation type="journal article" date="2022" name="Microb. Genom.">
        <title>A chromosome-scale genome assembly of the tomato pathogen Cladosporium fulvum reveals a compartmentalized genome architecture and the presence of a dispensable chromosome.</title>
        <authorList>
            <person name="Zaccaron A.Z."/>
            <person name="Chen L.H."/>
            <person name="Samaras A."/>
            <person name="Stergiopoulos I."/>
        </authorList>
    </citation>
    <scope>NUCLEOTIDE SEQUENCE</scope>
    <source>
        <strain evidence="1">Race5_Kim</strain>
    </source>
</reference>
<evidence type="ECO:0000313" key="2">
    <source>
        <dbReference type="Proteomes" id="UP000756132"/>
    </source>
</evidence>
<dbReference type="KEGG" id="ffu:CLAFUR5_01979"/>
<dbReference type="GeneID" id="71981857"/>
<dbReference type="RefSeq" id="XP_047755545.1">
    <property type="nucleotide sequence ID" value="XM_047901127.1"/>
</dbReference>
<dbReference type="AlphaFoldDB" id="A0A9Q8L5G9"/>
<evidence type="ECO:0000313" key="1">
    <source>
        <dbReference type="EMBL" id="UJO11179.1"/>
    </source>
</evidence>
<sequence length="287" mass="32482">MSAAQQVFDTYELLEMIICHTEQHQAGSVSRCIGHMLTRLQIRELKLVGANWRHIISTSKAVQRARVVKMYTTFAPFKGIDLNSLSRWLLHATTFAYASCRGVTPWYSALSWLRINPIFEHVSAQGRTDSKSRSKLRIKITIPEDTASNYLAASAQFATEPPCNAIQVATHHFDTSLNRWSHPRESTVCLAYNKDGVKVGDILAVRDMVHTTHMRVNRVRDPGDYGITAILSVRGVDPRTASVAERARSARYFDLLPRFRRVSHQPGRELRIANEKDLASVWKPGKK</sequence>
<dbReference type="Proteomes" id="UP000756132">
    <property type="component" value="Chromosome 1"/>
</dbReference>
<accession>A0A9Q8L5G9</accession>
<protein>
    <submittedName>
        <fullName evidence="1">Uncharacterized protein</fullName>
    </submittedName>
</protein>